<feature type="transmembrane region" description="Helical" evidence="1">
    <location>
        <begin position="118"/>
        <end position="143"/>
    </location>
</feature>
<name>A0A833MWY5_9HYPH</name>
<evidence type="ECO:0000256" key="1">
    <source>
        <dbReference type="SAM" id="Phobius"/>
    </source>
</evidence>
<feature type="transmembrane region" description="Helical" evidence="1">
    <location>
        <begin position="149"/>
        <end position="169"/>
    </location>
</feature>
<keyword evidence="1" id="KW-1133">Transmembrane helix</keyword>
<reference evidence="2 3" key="1">
    <citation type="submission" date="2019-10" db="EMBL/GenBank/DDBJ databases">
        <title>Draft Genome Sequence of the Caffeine Degrading Methylotroph Methylorubrum populi PINKEL.</title>
        <authorList>
            <person name="Dawson S.C."/>
            <person name="Zhang X."/>
            <person name="Wright M.E."/>
            <person name="Sharma G."/>
            <person name="Langner J.T."/>
            <person name="Ditty J.L."/>
            <person name="Subuyuj G.A."/>
        </authorList>
    </citation>
    <scope>NUCLEOTIDE SEQUENCE [LARGE SCALE GENOMIC DNA]</scope>
    <source>
        <strain evidence="2 3">Pinkel</strain>
    </source>
</reference>
<dbReference type="Proteomes" id="UP000469949">
    <property type="component" value="Unassembled WGS sequence"/>
</dbReference>
<organism evidence="2 3">
    <name type="scientific">Methylorubrum populi</name>
    <dbReference type="NCBI Taxonomy" id="223967"/>
    <lineage>
        <taxon>Bacteria</taxon>
        <taxon>Pseudomonadati</taxon>
        <taxon>Pseudomonadota</taxon>
        <taxon>Alphaproteobacteria</taxon>
        <taxon>Hyphomicrobiales</taxon>
        <taxon>Methylobacteriaceae</taxon>
        <taxon>Methylorubrum</taxon>
    </lineage>
</organism>
<sequence length="394" mass="45064">MRQVFYLPGFDPREPETYWGLFRRESRITAERRGMALTVGQAVRSADGISLDWDVESKVAGVETRVRYSLLRWDDIVRDRFPRSNLRRLTSLPSLWWRLWRSGYLRTFRREARRFHRVIVSVHQFYWLFVLLSLGLAVAAVTLTPLAALPWFADAILVPVLAYAILSLITHLTRGKPLYVAHLVDDTAFTHDHASGRETAMRERLGPWAERIRAAEGRAREIVVIGHSSSSFLAFECLDRILKADPGFGRRGTPVTLVTIGSVIPWITLDPLAKETRGSLDRVGRNTAIGWLDIRANWDWLSIHLRDPVSASGLPAPPSGRFAVMRVDIEDLIEPDLVARRRWNLFRMHFQLLMSSRDRDAFDYVAFVAGPEPVHQAVERCRTHRLAPVGEELT</sequence>
<dbReference type="RefSeq" id="WP_152278989.1">
    <property type="nucleotide sequence ID" value="NZ_WEKV01000020.1"/>
</dbReference>
<protein>
    <submittedName>
        <fullName evidence="2">Integral membrane protein</fullName>
    </submittedName>
</protein>
<accession>A0A833MWY5</accession>
<dbReference type="AlphaFoldDB" id="A0A833MWY5"/>
<dbReference type="EMBL" id="WEKV01000020">
    <property type="protein sequence ID" value="KAB7782651.1"/>
    <property type="molecule type" value="Genomic_DNA"/>
</dbReference>
<keyword evidence="1" id="KW-0812">Transmembrane</keyword>
<comment type="caution">
    <text evidence="2">The sequence shown here is derived from an EMBL/GenBank/DDBJ whole genome shotgun (WGS) entry which is preliminary data.</text>
</comment>
<proteinExistence type="predicted"/>
<gene>
    <name evidence="2" type="ORF">F8B43_5406</name>
</gene>
<evidence type="ECO:0000313" key="3">
    <source>
        <dbReference type="Proteomes" id="UP000469949"/>
    </source>
</evidence>
<keyword evidence="1" id="KW-0472">Membrane</keyword>
<evidence type="ECO:0000313" key="2">
    <source>
        <dbReference type="EMBL" id="KAB7782651.1"/>
    </source>
</evidence>